<dbReference type="EMBL" id="FQZY01000084">
    <property type="protein sequence ID" value="SHK76903.1"/>
    <property type="molecule type" value="Genomic_DNA"/>
</dbReference>
<dbReference type="FunFam" id="3.20.20.80:FF:000064">
    <property type="entry name" value="Oligo-1,6-glucosidase"/>
    <property type="match status" value="2"/>
</dbReference>
<dbReference type="PANTHER" id="PTHR10357:SF184">
    <property type="entry name" value="OLIGO-1,6-GLUCOSIDASE 1"/>
    <property type="match status" value="1"/>
</dbReference>
<evidence type="ECO:0000313" key="6">
    <source>
        <dbReference type="Proteomes" id="UP000184301"/>
    </source>
</evidence>
<dbReference type="Proteomes" id="UP000184301">
    <property type="component" value="Unassembled WGS sequence"/>
</dbReference>
<dbReference type="OrthoDB" id="9805159at2"/>
<reference evidence="5 6" key="1">
    <citation type="submission" date="2016-11" db="EMBL/GenBank/DDBJ databases">
        <authorList>
            <person name="Jaros S."/>
            <person name="Januszkiewicz K."/>
            <person name="Wedrychowicz H."/>
        </authorList>
    </citation>
    <scope>NUCLEOTIDE SEQUENCE [LARGE SCALE GENOMIC DNA]</scope>
    <source>
        <strain evidence="5 6">DSM 15480</strain>
    </source>
</reference>
<keyword evidence="2" id="KW-0378">Hydrolase</keyword>
<dbReference type="Gene3D" id="3.20.20.80">
    <property type="entry name" value="Glycosidases"/>
    <property type="match status" value="1"/>
</dbReference>
<dbReference type="RefSeq" id="WP_073112995.1">
    <property type="nucleotide sequence ID" value="NZ_FQZY01000084.1"/>
</dbReference>
<evidence type="ECO:0000256" key="2">
    <source>
        <dbReference type="ARBA" id="ARBA00022801"/>
    </source>
</evidence>
<dbReference type="PANTHER" id="PTHR10357">
    <property type="entry name" value="ALPHA-AMYLASE FAMILY MEMBER"/>
    <property type="match status" value="1"/>
</dbReference>
<dbReference type="InterPro" id="IPR045857">
    <property type="entry name" value="O16G_dom_2"/>
</dbReference>
<keyword evidence="3" id="KW-0326">Glycosidase</keyword>
<sequence length="553" mass="65127">MEKKSCWWKKSVVYEIYVKSFKDSNGDGIGDLKGITEKMEYLQELGVDVLWLTPVYESPGDDNGYDISDYCSIMKGFGTMEDFEELLGEAHKRKMKIVMDLVVNHTSDEHAWFVESRKNRENPHRDYYIWRDGKEGNMPPNNWTSCFLGSAWQYDEQTKQYYLHMFSKKQPDLNWDYEPVRKEVYEMMRWWLDKGIDGFRMDVISLISKDGKMLHEDSDIKGHCVCANGPRVHEYLQEMRSEVLSHYDIMTVGETPSVTVEEACRYATEQQKELDMVFQFELMDVDGGESGKWNDKKYHLQDVKAVLRKWQKGLHGLAWGSLFWNNHDQPRVVSRFGDTSTKEYWNKSAKMLATALYMLQGTPYIYQGEELGMTNLNFQRIDEFRDIESLNAYQEYVEKEKSISAEDMMRYLRKSSRDNARSPMQWNDSENAGFSEVSPWIEANSNYTWLNAESQMKDKDSVLHYYQKLIRILRENDIVCDGEFEEFMEDSPSLYCYRRFTSNGEIVVCCNFAKEEQTWDESIVPESAEVLIGNYEEHRSGYMQAYEAVVYQK</sequence>
<dbReference type="Gene3D" id="2.60.40.1180">
    <property type="entry name" value="Golgi alpha-mannosidase II"/>
    <property type="match status" value="1"/>
</dbReference>
<proteinExistence type="inferred from homology"/>
<dbReference type="CDD" id="cd11333">
    <property type="entry name" value="AmyAc_SI_OligoGlu_DGase"/>
    <property type="match status" value="1"/>
</dbReference>
<name>A0A1M6V5Z4_9FIRM</name>
<gene>
    <name evidence="5" type="ORF">SAMN02745243_03694</name>
</gene>
<dbReference type="GO" id="GO:0009313">
    <property type="term" value="P:oligosaccharide catabolic process"/>
    <property type="evidence" value="ECO:0007669"/>
    <property type="project" value="TreeGrafter"/>
</dbReference>
<dbReference type="InterPro" id="IPR006047">
    <property type="entry name" value="GH13_cat_dom"/>
</dbReference>
<dbReference type="Gene3D" id="3.90.400.10">
    <property type="entry name" value="Oligo-1,6-glucosidase, Domain 2"/>
    <property type="match status" value="1"/>
</dbReference>
<dbReference type="Pfam" id="PF00128">
    <property type="entry name" value="Alpha-amylase"/>
    <property type="match status" value="1"/>
</dbReference>
<evidence type="ECO:0000313" key="5">
    <source>
        <dbReference type="EMBL" id="SHK76903.1"/>
    </source>
</evidence>
<dbReference type="InterPro" id="IPR013780">
    <property type="entry name" value="Glyco_hydro_b"/>
</dbReference>
<dbReference type="STRING" id="1121950.SAMN02745243_03694"/>
<feature type="domain" description="Glycosyl hydrolase family 13 catalytic" evidence="4">
    <location>
        <begin position="15"/>
        <end position="421"/>
    </location>
</feature>
<evidence type="ECO:0000259" key="4">
    <source>
        <dbReference type="SMART" id="SM00642"/>
    </source>
</evidence>
<evidence type="ECO:0000256" key="1">
    <source>
        <dbReference type="ARBA" id="ARBA00008061"/>
    </source>
</evidence>
<organism evidence="5 6">
    <name type="scientific">Hespellia stercorisuis DSM 15480</name>
    <dbReference type="NCBI Taxonomy" id="1121950"/>
    <lineage>
        <taxon>Bacteria</taxon>
        <taxon>Bacillati</taxon>
        <taxon>Bacillota</taxon>
        <taxon>Clostridia</taxon>
        <taxon>Lachnospirales</taxon>
        <taxon>Lachnospiraceae</taxon>
        <taxon>Hespellia</taxon>
    </lineage>
</organism>
<accession>A0A1M6V5Z4</accession>
<keyword evidence="6" id="KW-1185">Reference proteome</keyword>
<evidence type="ECO:0000256" key="3">
    <source>
        <dbReference type="ARBA" id="ARBA00023295"/>
    </source>
</evidence>
<dbReference type="SUPFAM" id="SSF51011">
    <property type="entry name" value="Glycosyl hydrolase domain"/>
    <property type="match status" value="1"/>
</dbReference>
<dbReference type="InterPro" id="IPR017853">
    <property type="entry name" value="GH"/>
</dbReference>
<dbReference type="GO" id="GO:0004556">
    <property type="term" value="F:alpha-amylase activity"/>
    <property type="evidence" value="ECO:0007669"/>
    <property type="project" value="TreeGrafter"/>
</dbReference>
<dbReference type="AlphaFoldDB" id="A0A1M6V5Z4"/>
<comment type="similarity">
    <text evidence="1">Belongs to the glycosyl hydrolase 13 family.</text>
</comment>
<protein>
    <submittedName>
        <fullName evidence="5">Oligo-1,6-glucosidase</fullName>
    </submittedName>
</protein>
<dbReference type="FunFam" id="3.90.400.10:FF:000002">
    <property type="entry name" value="Sucrose isomerase"/>
    <property type="match status" value="1"/>
</dbReference>
<dbReference type="NCBIfam" id="NF008183">
    <property type="entry name" value="PRK10933.1"/>
    <property type="match status" value="1"/>
</dbReference>
<dbReference type="SUPFAM" id="SSF51445">
    <property type="entry name" value="(Trans)glycosidases"/>
    <property type="match status" value="1"/>
</dbReference>
<dbReference type="SMART" id="SM00642">
    <property type="entry name" value="Aamy"/>
    <property type="match status" value="1"/>
</dbReference>